<evidence type="ECO:0000313" key="3">
    <source>
        <dbReference type="Proteomes" id="UP000254467"/>
    </source>
</evidence>
<keyword evidence="3" id="KW-1185">Reference proteome</keyword>
<feature type="transmembrane region" description="Helical" evidence="1">
    <location>
        <begin position="91"/>
        <end position="109"/>
    </location>
</feature>
<feature type="transmembrane region" description="Helical" evidence="1">
    <location>
        <begin position="12"/>
        <end position="29"/>
    </location>
</feature>
<dbReference type="OrthoDB" id="4427193at2"/>
<feature type="transmembrane region" description="Helical" evidence="1">
    <location>
        <begin position="66"/>
        <end position="85"/>
    </location>
</feature>
<proteinExistence type="predicted"/>
<dbReference type="STRING" id="35756.GCA_001044155_02568"/>
<feature type="transmembrane region" description="Helical" evidence="1">
    <location>
        <begin position="35"/>
        <end position="54"/>
    </location>
</feature>
<dbReference type="EMBL" id="UFXQ01000001">
    <property type="protein sequence ID" value="STC70463.1"/>
    <property type="molecule type" value="Genomic_DNA"/>
</dbReference>
<dbReference type="RefSeq" id="WP_018581970.1">
    <property type="nucleotide sequence ID" value="NZ_UFXQ01000001.1"/>
</dbReference>
<keyword evidence="1" id="KW-0472">Membrane</keyword>
<evidence type="ECO:0000256" key="1">
    <source>
        <dbReference type="SAM" id="Phobius"/>
    </source>
</evidence>
<dbReference type="AlphaFoldDB" id="A0A376CQ87"/>
<name>A0A376CQ87_9CORY</name>
<protein>
    <submittedName>
        <fullName evidence="2">Hypothetical membrane protein</fullName>
    </submittedName>
</protein>
<keyword evidence="1" id="KW-0812">Transmembrane</keyword>
<gene>
    <name evidence="2" type="ORF">NCTC11862_02281</name>
</gene>
<organism evidence="2 3">
    <name type="scientific">Corynebacterium pilosum</name>
    <dbReference type="NCBI Taxonomy" id="35756"/>
    <lineage>
        <taxon>Bacteria</taxon>
        <taxon>Bacillati</taxon>
        <taxon>Actinomycetota</taxon>
        <taxon>Actinomycetes</taxon>
        <taxon>Mycobacteriales</taxon>
        <taxon>Corynebacteriaceae</taxon>
        <taxon>Corynebacterium</taxon>
    </lineage>
</organism>
<reference evidence="2 3" key="1">
    <citation type="submission" date="2018-06" db="EMBL/GenBank/DDBJ databases">
        <authorList>
            <consortium name="Pathogen Informatics"/>
            <person name="Doyle S."/>
        </authorList>
    </citation>
    <scope>NUCLEOTIDE SEQUENCE [LARGE SCALE GENOMIC DNA]</scope>
    <source>
        <strain evidence="2 3">NCTC11862</strain>
    </source>
</reference>
<sequence>MIPIQLRVGGAFMSLAVVLIVQAVVAFISGGVFEITVGTVLVWVAALIFGAFATQRRDHPGSRSQVIALVIALVLIIISVVTPTIALTTTAAYWIAAYAAMAVVCALILRRSIA</sequence>
<evidence type="ECO:0000313" key="2">
    <source>
        <dbReference type="EMBL" id="STC70463.1"/>
    </source>
</evidence>
<accession>A0A376CQ87</accession>
<dbReference type="Proteomes" id="UP000254467">
    <property type="component" value="Unassembled WGS sequence"/>
</dbReference>
<keyword evidence="1" id="KW-1133">Transmembrane helix</keyword>